<reference evidence="2 3" key="1">
    <citation type="submission" date="2018-04" db="EMBL/GenBank/DDBJ databases">
        <title>Genomic Encyclopedia of Type Strains, Phase III (KMG-III): the genomes of soil and plant-associated and newly described type strains.</title>
        <authorList>
            <person name="Whitman W."/>
        </authorList>
    </citation>
    <scope>NUCLEOTIDE SEQUENCE [LARGE SCALE GENOMIC DNA]</scope>
    <source>
        <strain evidence="2 3">KA25</strain>
    </source>
</reference>
<feature type="chain" id="PRO_5015511825" description="Cation transport ATPase" evidence="1">
    <location>
        <begin position="21"/>
        <end position="181"/>
    </location>
</feature>
<dbReference type="Proteomes" id="UP000244060">
    <property type="component" value="Unassembled WGS sequence"/>
</dbReference>
<dbReference type="EMBL" id="QAOT01000012">
    <property type="protein sequence ID" value="PTR16785.1"/>
    <property type="molecule type" value="Genomic_DNA"/>
</dbReference>
<organism evidence="2 3">
    <name type="scientific">Cereibacter azotoformans</name>
    <dbReference type="NCBI Taxonomy" id="43057"/>
    <lineage>
        <taxon>Bacteria</taxon>
        <taxon>Pseudomonadati</taxon>
        <taxon>Pseudomonadota</taxon>
        <taxon>Alphaproteobacteria</taxon>
        <taxon>Rhodobacterales</taxon>
        <taxon>Paracoccaceae</taxon>
        <taxon>Cereibacter</taxon>
    </lineage>
</organism>
<sequence>MRRLLFAVVLAGLPALPALAEGVRVAAPSGYCIDREAGTGLGLVLIGRCEGVTDRPPAVLTATVGGPGSGIDVAGRGQELAAYFQSEAGRRALSASGNPRHVQLLEAVGRGNAFLIRLRDSGGRAAPESWRAVLTLNGRLVTLTASGTGKAPLGRENGKSLISAFVDAMEGANRRQPRLEE</sequence>
<keyword evidence="1" id="KW-0732">Signal</keyword>
<comment type="caution">
    <text evidence="2">The sequence shown here is derived from an EMBL/GenBank/DDBJ whole genome shotgun (WGS) entry which is preliminary data.</text>
</comment>
<accession>A0A2T5K2Y7</accession>
<evidence type="ECO:0000313" key="3">
    <source>
        <dbReference type="Proteomes" id="UP000244060"/>
    </source>
</evidence>
<dbReference type="AlphaFoldDB" id="A0A2T5K2Y7"/>
<protein>
    <recommendedName>
        <fullName evidence="4">Cation transport ATPase</fullName>
    </recommendedName>
</protein>
<name>A0A2T5K2Y7_9RHOB</name>
<evidence type="ECO:0000313" key="2">
    <source>
        <dbReference type="EMBL" id="PTR16785.1"/>
    </source>
</evidence>
<feature type="signal peptide" evidence="1">
    <location>
        <begin position="1"/>
        <end position="20"/>
    </location>
</feature>
<dbReference type="RefSeq" id="WP_108221333.1">
    <property type="nucleotide sequence ID" value="NZ_CP090021.1"/>
</dbReference>
<evidence type="ECO:0000256" key="1">
    <source>
        <dbReference type="SAM" id="SignalP"/>
    </source>
</evidence>
<dbReference type="OrthoDB" id="7877343at2"/>
<keyword evidence="3" id="KW-1185">Reference proteome</keyword>
<gene>
    <name evidence="2" type="ORF">C8J28_11283</name>
</gene>
<proteinExistence type="predicted"/>
<evidence type="ECO:0008006" key="4">
    <source>
        <dbReference type="Google" id="ProtNLM"/>
    </source>
</evidence>